<organism evidence="2 3">
    <name type="scientific">Caldibacillus debilis GB1</name>
    <dbReference type="NCBI Taxonomy" id="1339248"/>
    <lineage>
        <taxon>Bacteria</taxon>
        <taxon>Bacillati</taxon>
        <taxon>Bacillota</taxon>
        <taxon>Bacilli</taxon>
        <taxon>Bacillales</taxon>
        <taxon>Bacillaceae</taxon>
        <taxon>Caldibacillus</taxon>
    </lineage>
</organism>
<name>A0A420VDF6_9BACI</name>
<dbReference type="AlphaFoldDB" id="A0A420VDF6"/>
<accession>A0A420VDF6</accession>
<evidence type="ECO:0000313" key="3">
    <source>
        <dbReference type="Proteomes" id="UP000286235"/>
    </source>
</evidence>
<feature type="transmembrane region" description="Helical" evidence="1">
    <location>
        <begin position="20"/>
        <end position="40"/>
    </location>
</feature>
<dbReference type="EMBL" id="AZRV01000035">
    <property type="protein sequence ID" value="RKO61707.1"/>
    <property type="molecule type" value="Genomic_DNA"/>
</dbReference>
<evidence type="ECO:0008006" key="4">
    <source>
        <dbReference type="Google" id="ProtNLM"/>
    </source>
</evidence>
<evidence type="ECO:0000256" key="1">
    <source>
        <dbReference type="SAM" id="Phobius"/>
    </source>
</evidence>
<sequence length="177" mass="19733">MWKRLKAKLKEKKGIGSIEIVICSLIIIMMIGGLVDMIQITQKLDTVGQTTGYVARTIQKQGGVQTMRIPNFHGKYTTTPVLYENVKEMMAANGIPEEDWKLSVSVGNQIYPITPSTSVPIVDYGHRMKVILEVKYRWTVLSNMIPVGLEATKDSIREVLSGYQIRDGEGMGSDLSL</sequence>
<dbReference type="RefSeq" id="WP_120669049.1">
    <property type="nucleotide sequence ID" value="NZ_AZRV01000035.1"/>
</dbReference>
<gene>
    <name evidence="2" type="ORF">Cdeb_01178</name>
</gene>
<comment type="caution">
    <text evidence="2">The sequence shown here is derived from an EMBL/GenBank/DDBJ whole genome shotgun (WGS) entry which is preliminary data.</text>
</comment>
<keyword evidence="1" id="KW-0812">Transmembrane</keyword>
<keyword evidence="1" id="KW-1133">Transmembrane helix</keyword>
<proteinExistence type="predicted"/>
<dbReference type="Proteomes" id="UP000286235">
    <property type="component" value="Unassembled WGS sequence"/>
</dbReference>
<protein>
    <recommendedName>
        <fullName evidence="4">Flp pilus assembly protein TadG</fullName>
    </recommendedName>
</protein>
<keyword evidence="1" id="KW-0472">Membrane</keyword>
<keyword evidence="3" id="KW-1185">Reference proteome</keyword>
<evidence type="ECO:0000313" key="2">
    <source>
        <dbReference type="EMBL" id="RKO61707.1"/>
    </source>
</evidence>
<reference evidence="2 3" key="1">
    <citation type="submission" date="2013-12" db="EMBL/GenBank/DDBJ databases">
        <title>Genome and proteome characterization of Caldibacillus debilis GB1 derived from a cellulolytic aero-tolerant co-culture.</title>
        <authorList>
            <person name="Wushke S.T."/>
            <person name="Zhang X."/>
            <person name="Fristensky B."/>
            <person name="Wilkins J.A."/>
            <person name="Levin D.B."/>
            <person name="Sparling R."/>
        </authorList>
    </citation>
    <scope>NUCLEOTIDE SEQUENCE [LARGE SCALE GENOMIC DNA]</scope>
    <source>
        <strain evidence="2 3">GB1</strain>
    </source>
</reference>